<protein>
    <submittedName>
        <fullName evidence="1">Uncharacterized protein</fullName>
    </submittedName>
</protein>
<sequence length="56" mass="6538">MPTITLWYIQASRSNRIAWLRKELCLNYCFRKKQAMKAPKTFKGSHGNPLVKAPML</sequence>
<evidence type="ECO:0000313" key="2">
    <source>
        <dbReference type="Proteomes" id="UP000799755"/>
    </source>
</evidence>
<comment type="caution">
    <text evidence="1">The sequence shown here is derived from an EMBL/GenBank/DDBJ whole genome shotgun (WGS) entry which is preliminary data.</text>
</comment>
<dbReference type="EMBL" id="MU003521">
    <property type="protein sequence ID" value="KAF2467180.1"/>
    <property type="molecule type" value="Genomic_DNA"/>
</dbReference>
<dbReference type="Proteomes" id="UP000799755">
    <property type="component" value="Unassembled WGS sequence"/>
</dbReference>
<keyword evidence="2" id="KW-1185">Reference proteome</keyword>
<accession>A0ACB6QM39</accession>
<proteinExistence type="predicted"/>
<evidence type="ECO:0000313" key="1">
    <source>
        <dbReference type="EMBL" id="KAF2467180.1"/>
    </source>
</evidence>
<reference evidence="1" key="1">
    <citation type="journal article" date="2020" name="Stud. Mycol.">
        <title>101 Dothideomycetes genomes: a test case for predicting lifestyles and emergence of pathogens.</title>
        <authorList>
            <person name="Haridas S."/>
            <person name="Albert R."/>
            <person name="Binder M."/>
            <person name="Bloem J."/>
            <person name="Labutti K."/>
            <person name="Salamov A."/>
            <person name="Andreopoulos B."/>
            <person name="Baker S."/>
            <person name="Barry K."/>
            <person name="Bills G."/>
            <person name="Bluhm B."/>
            <person name="Cannon C."/>
            <person name="Castanera R."/>
            <person name="Culley D."/>
            <person name="Daum C."/>
            <person name="Ezra D."/>
            <person name="Gonzalez J."/>
            <person name="Henrissat B."/>
            <person name="Kuo A."/>
            <person name="Liang C."/>
            <person name="Lipzen A."/>
            <person name="Lutzoni F."/>
            <person name="Magnuson J."/>
            <person name="Mondo S."/>
            <person name="Nolan M."/>
            <person name="Ohm R."/>
            <person name="Pangilinan J."/>
            <person name="Park H.-J."/>
            <person name="Ramirez L."/>
            <person name="Alfaro M."/>
            <person name="Sun H."/>
            <person name="Tritt A."/>
            <person name="Yoshinaga Y."/>
            <person name="Zwiers L.-H."/>
            <person name="Turgeon B."/>
            <person name="Goodwin S."/>
            <person name="Spatafora J."/>
            <person name="Crous P."/>
            <person name="Grigoriev I."/>
        </authorList>
    </citation>
    <scope>NUCLEOTIDE SEQUENCE</scope>
    <source>
        <strain evidence="1">ATCC 200398</strain>
    </source>
</reference>
<name>A0ACB6QM39_9PLEO</name>
<gene>
    <name evidence="1" type="ORF">BDR25DRAFT_235191</name>
</gene>
<organism evidence="1 2">
    <name type="scientific">Lindgomyces ingoldianus</name>
    <dbReference type="NCBI Taxonomy" id="673940"/>
    <lineage>
        <taxon>Eukaryota</taxon>
        <taxon>Fungi</taxon>
        <taxon>Dikarya</taxon>
        <taxon>Ascomycota</taxon>
        <taxon>Pezizomycotina</taxon>
        <taxon>Dothideomycetes</taxon>
        <taxon>Pleosporomycetidae</taxon>
        <taxon>Pleosporales</taxon>
        <taxon>Lindgomycetaceae</taxon>
        <taxon>Lindgomyces</taxon>
    </lineage>
</organism>